<dbReference type="EMBL" id="CP002216">
    <property type="protein sequence ID" value="ADQ05554.1"/>
    <property type="molecule type" value="Genomic_DNA"/>
</dbReference>
<keyword evidence="2" id="KW-1185">Reference proteome</keyword>
<dbReference type="AlphaFoldDB" id="E4Q669"/>
<dbReference type="HOGENOM" id="CLU_1188182_0_0_9"/>
<protein>
    <submittedName>
        <fullName evidence="1">Uncharacterized protein</fullName>
    </submittedName>
</protein>
<accession>E4Q669</accession>
<reference key="1">
    <citation type="submission" date="2010-09" db="EMBL/GenBank/DDBJ databases">
        <title>Complete sequence of Caldicellulosiruptor owensensis OL.</title>
        <authorList>
            <consortium name="US DOE Joint Genome Institute"/>
            <person name="Lucas S."/>
            <person name="Copeland A."/>
            <person name="Lapidus A."/>
            <person name="Cheng J.-F."/>
            <person name="Bruce D."/>
            <person name="Goodwin L."/>
            <person name="Pitluck S."/>
            <person name="Davenport K."/>
            <person name="Detter J.C."/>
            <person name="Han C."/>
            <person name="Tapia R."/>
            <person name="Land M."/>
            <person name="Hauser L."/>
            <person name="Chang Y.-J."/>
            <person name="Jeffries C."/>
            <person name="Kyrpides N."/>
            <person name="Ivanova N."/>
            <person name="Mikhailova N."/>
            <person name="Blumer-Schuette S.E."/>
            <person name="Kelly R.M."/>
            <person name="Woyke T."/>
        </authorList>
    </citation>
    <scope>NUCLEOTIDE SEQUENCE</scope>
    <source>
        <strain>OL</strain>
    </source>
</reference>
<dbReference type="eggNOG" id="COG2378">
    <property type="taxonomic scope" value="Bacteria"/>
</dbReference>
<gene>
    <name evidence="1" type="ordered locus">Calow_2043</name>
</gene>
<sequence length="233" mass="27579">MRIYDSSEDDIYYSYYSTILAYGLNEQELITLNKCIENLSVYDKLKGKETKIKLYFADVLEDIFGIPHFLAFINFAVIDHEDKYKLFQFWKECEEPLPPELAEFEDELKDLKNPTTYIINSSEVPDYSIQNIYFKENIFSDPEKLRLTILSVIKDNEGVGRRACESSIRLRRVLLMYKCLMKGEVLTKERLDEMLYPDTISKRMFYRDLRIINEIEEGKVVFDKNLKGYVLKG</sequence>
<organism evidence="1 2">
    <name type="scientific">Caldicellulosiruptor owensensis (strain ATCC 700167 / DSM 13100 / OL)</name>
    <dbReference type="NCBI Taxonomy" id="632518"/>
    <lineage>
        <taxon>Bacteria</taxon>
        <taxon>Bacillati</taxon>
        <taxon>Bacillota</taxon>
        <taxon>Bacillota incertae sedis</taxon>
        <taxon>Caldicellulosiruptorales</taxon>
        <taxon>Caldicellulosiruptoraceae</taxon>
        <taxon>Caldicellulosiruptor</taxon>
    </lineage>
</organism>
<dbReference type="KEGG" id="cow:Calow_2043"/>
<name>E4Q669_CALOW</name>
<evidence type="ECO:0000313" key="1">
    <source>
        <dbReference type="EMBL" id="ADQ05554.1"/>
    </source>
</evidence>
<evidence type="ECO:0000313" key="2">
    <source>
        <dbReference type="Proteomes" id="UP000006889"/>
    </source>
</evidence>
<dbReference type="STRING" id="632518.Calow_2043"/>
<proteinExistence type="predicted"/>
<reference evidence="1 2" key="2">
    <citation type="journal article" date="2011" name="J. Bacteriol.">
        <title>Complete genome sequences for the anaerobic, extremely thermophilic plant biomass-degrading bacteria Caldicellulosiruptor hydrothermalis, Caldicellulosiruptor kristjanssonii, Caldicellulosiruptor kronotskyensis, Caldicellulosiruptor owensenis, and Caldicellulosiruptor lactoaceticus.</title>
        <authorList>
            <person name="Blumer-Schuette S.E."/>
            <person name="Ozdemir I."/>
            <person name="Mistry D."/>
            <person name="Lucas S."/>
            <person name="Lapidus A."/>
            <person name="Cheng J.F."/>
            <person name="Goodwin L.A."/>
            <person name="Pitluck S."/>
            <person name="Land M.L."/>
            <person name="Hauser L.J."/>
            <person name="Woyke T."/>
            <person name="Mikhailova N."/>
            <person name="Pati A."/>
            <person name="Kyrpides N.C."/>
            <person name="Ivanova N."/>
            <person name="Detter J.C."/>
            <person name="Walston-Davenport K."/>
            <person name="Han S."/>
            <person name="Adams M.W."/>
            <person name="Kelly R.M."/>
        </authorList>
    </citation>
    <scope>NUCLEOTIDE SEQUENCE [LARGE SCALE GENOMIC DNA]</scope>
    <source>
        <strain evidence="2">ATCC 700167 / DSM 13100 / OL</strain>
    </source>
</reference>
<dbReference type="Proteomes" id="UP000006889">
    <property type="component" value="Chromosome"/>
</dbReference>